<gene>
    <name evidence="5" type="ORF">BOQ54_11965</name>
</gene>
<evidence type="ECO:0000313" key="5">
    <source>
        <dbReference type="EMBL" id="APF37955.1"/>
    </source>
</evidence>
<dbReference type="EMBL" id="CP018095">
    <property type="protein sequence ID" value="APF37955.1"/>
    <property type="molecule type" value="Genomic_DNA"/>
</dbReference>
<sequence length="423" mass="48131">MRLLFLHNNFPGQYARIIRHLAGRKGIDILAVSRAGNRQTSPVRRIDYEPHRSASEKVHPALRYTEEAVIRGQAVYKALAPTRAKGWRPDLMLAHSGFGDGLFLKDLWPDARYMPYLEWYYRAYGSDASFFDRRAKDPNVELRIRMKNSVILQDLAAMDWGQSPTQYQKSQFPGVFHGRMSVLHDGVDTDYFSPDARETFTVGSHVFRHGDPLVTYIARGMEPYRGFPQFIEAVSLLQRMHAGVHAIVIGEDRIAYGPRDKASYKQWALETFRPDLGRLHFLGRQPLAVLRQVLRVSAAHVYLTAPFVLSWSMMEAMATGALIVGSDTEPVREVVDDGRTGLLVPFFEPRRLAERLLEIIAAPERFEDIRRRARALMLERYDRRELCARYVRLIEAVAAGGRPRPNGGAPVSESARMPEAVIV</sequence>
<evidence type="ECO:0008006" key="7">
    <source>
        <dbReference type="Google" id="ProtNLM"/>
    </source>
</evidence>
<evidence type="ECO:0000256" key="2">
    <source>
        <dbReference type="SAM" id="MobiDB-lite"/>
    </source>
</evidence>
<accession>A0AAC9NZF6</accession>
<dbReference type="GO" id="GO:0009103">
    <property type="term" value="P:lipopolysaccharide biosynthetic process"/>
    <property type="evidence" value="ECO:0007669"/>
    <property type="project" value="TreeGrafter"/>
</dbReference>
<evidence type="ECO:0000256" key="1">
    <source>
        <dbReference type="ARBA" id="ARBA00022679"/>
    </source>
</evidence>
<dbReference type="RefSeq" id="WP_063189133.1">
    <property type="nucleotide sequence ID" value="NZ_CP018095.1"/>
</dbReference>
<evidence type="ECO:0000259" key="4">
    <source>
        <dbReference type="Pfam" id="PF12000"/>
    </source>
</evidence>
<dbReference type="InterPro" id="IPR001296">
    <property type="entry name" value="Glyco_trans_1"/>
</dbReference>
<dbReference type="KEGG" id="cdq:BOQ54_11965"/>
<keyword evidence="1" id="KW-0808">Transferase</keyword>
<dbReference type="InterPro" id="IPR022623">
    <property type="entry name" value="Glyco_trans_4"/>
</dbReference>
<dbReference type="PANTHER" id="PTHR46401">
    <property type="entry name" value="GLYCOSYLTRANSFERASE WBBK-RELATED"/>
    <property type="match status" value="1"/>
</dbReference>
<feature type="domain" description="Glycosyl transferase family 1" evidence="3">
    <location>
        <begin position="205"/>
        <end position="374"/>
    </location>
</feature>
<evidence type="ECO:0000313" key="6">
    <source>
        <dbReference type="Proteomes" id="UP000182703"/>
    </source>
</evidence>
<dbReference type="PANTHER" id="PTHR46401:SF2">
    <property type="entry name" value="GLYCOSYLTRANSFERASE WBBK-RELATED"/>
    <property type="match status" value="1"/>
</dbReference>
<dbReference type="Gene3D" id="3.40.50.2000">
    <property type="entry name" value="Glycogen Phosphorylase B"/>
    <property type="match status" value="2"/>
</dbReference>
<dbReference type="Proteomes" id="UP000182703">
    <property type="component" value="Chromosome"/>
</dbReference>
<feature type="region of interest" description="Disordered" evidence="2">
    <location>
        <begin position="403"/>
        <end position="423"/>
    </location>
</feature>
<reference evidence="5 6" key="1">
    <citation type="submission" date="2016-11" db="EMBL/GenBank/DDBJ databases">
        <title>Complete genome sequence of the aerobically denitrifying bacterium Chelatococcus daeguensis TAD1.</title>
        <authorList>
            <person name="Yang Y."/>
            <person name="Huang S."/>
            <person name="Lin E."/>
        </authorList>
    </citation>
    <scope>NUCLEOTIDE SEQUENCE [LARGE SCALE GENOMIC DNA]</scope>
    <source>
        <strain evidence="5 6">TAD1</strain>
    </source>
</reference>
<feature type="domain" description="Glycosyl transferase family 4" evidence="4">
    <location>
        <begin position="26"/>
        <end position="192"/>
    </location>
</feature>
<dbReference type="Pfam" id="PF00534">
    <property type="entry name" value="Glycos_transf_1"/>
    <property type="match status" value="1"/>
</dbReference>
<name>A0AAC9NZF6_9HYPH</name>
<dbReference type="AlphaFoldDB" id="A0AAC9NZF6"/>
<dbReference type="SUPFAM" id="SSF53756">
    <property type="entry name" value="UDP-Glycosyltransferase/glycogen phosphorylase"/>
    <property type="match status" value="1"/>
</dbReference>
<dbReference type="GO" id="GO:0016757">
    <property type="term" value="F:glycosyltransferase activity"/>
    <property type="evidence" value="ECO:0007669"/>
    <property type="project" value="InterPro"/>
</dbReference>
<dbReference type="Pfam" id="PF12000">
    <property type="entry name" value="Glyco_trans_4_3"/>
    <property type="match status" value="1"/>
</dbReference>
<organism evidence="5 6">
    <name type="scientific">Chelatococcus daeguensis</name>
    <dbReference type="NCBI Taxonomy" id="444444"/>
    <lineage>
        <taxon>Bacteria</taxon>
        <taxon>Pseudomonadati</taxon>
        <taxon>Pseudomonadota</taxon>
        <taxon>Alphaproteobacteria</taxon>
        <taxon>Hyphomicrobiales</taxon>
        <taxon>Chelatococcaceae</taxon>
        <taxon>Chelatococcus</taxon>
    </lineage>
</organism>
<keyword evidence="6" id="KW-1185">Reference proteome</keyword>
<proteinExistence type="predicted"/>
<evidence type="ECO:0000259" key="3">
    <source>
        <dbReference type="Pfam" id="PF00534"/>
    </source>
</evidence>
<protein>
    <recommendedName>
        <fullName evidence="7">Glycosyl transferase family 1</fullName>
    </recommendedName>
</protein>